<accession>A0ABD0JS56</accession>
<proteinExistence type="predicted"/>
<dbReference type="Proteomes" id="UP001519460">
    <property type="component" value="Unassembled WGS sequence"/>
</dbReference>
<name>A0ABD0JS56_9CAEN</name>
<dbReference type="EMBL" id="JACVVK020000349">
    <property type="protein sequence ID" value="KAK7477459.1"/>
    <property type="molecule type" value="Genomic_DNA"/>
</dbReference>
<comment type="caution">
    <text evidence="2">The sequence shown here is derived from an EMBL/GenBank/DDBJ whole genome shotgun (WGS) entry which is preliminary data.</text>
</comment>
<evidence type="ECO:0000313" key="2">
    <source>
        <dbReference type="EMBL" id="KAK7477459.1"/>
    </source>
</evidence>
<evidence type="ECO:0000256" key="1">
    <source>
        <dbReference type="SAM" id="MobiDB-lite"/>
    </source>
</evidence>
<reference evidence="2 3" key="1">
    <citation type="journal article" date="2023" name="Sci. Data">
        <title>Genome assembly of the Korean intertidal mud-creeper Batillaria attramentaria.</title>
        <authorList>
            <person name="Patra A.K."/>
            <person name="Ho P.T."/>
            <person name="Jun S."/>
            <person name="Lee S.J."/>
            <person name="Kim Y."/>
            <person name="Won Y.J."/>
        </authorList>
    </citation>
    <scope>NUCLEOTIDE SEQUENCE [LARGE SCALE GENOMIC DNA]</scope>
    <source>
        <strain evidence="2">Wonlab-2016</strain>
    </source>
</reference>
<keyword evidence="3" id="KW-1185">Reference proteome</keyword>
<protein>
    <submittedName>
        <fullName evidence="2">Uncharacterized protein</fullName>
    </submittedName>
</protein>
<feature type="region of interest" description="Disordered" evidence="1">
    <location>
        <begin position="1"/>
        <end position="34"/>
    </location>
</feature>
<gene>
    <name evidence="2" type="ORF">BaRGS_00031283</name>
</gene>
<dbReference type="AlphaFoldDB" id="A0ABD0JS56"/>
<sequence length="99" mass="10611">RNQNVSTPIKNLVSESGGRREKGKARSPDIDEKSAGKLVIAGDGLRSVMAPRHVGNSSRMLSFGSPFHSGGVVHVQFSLLRQSPARTMTSLRVGPSKGW</sequence>
<feature type="non-terminal residue" evidence="2">
    <location>
        <position position="1"/>
    </location>
</feature>
<evidence type="ECO:0000313" key="3">
    <source>
        <dbReference type="Proteomes" id="UP001519460"/>
    </source>
</evidence>
<organism evidence="2 3">
    <name type="scientific">Batillaria attramentaria</name>
    <dbReference type="NCBI Taxonomy" id="370345"/>
    <lineage>
        <taxon>Eukaryota</taxon>
        <taxon>Metazoa</taxon>
        <taxon>Spiralia</taxon>
        <taxon>Lophotrochozoa</taxon>
        <taxon>Mollusca</taxon>
        <taxon>Gastropoda</taxon>
        <taxon>Caenogastropoda</taxon>
        <taxon>Sorbeoconcha</taxon>
        <taxon>Cerithioidea</taxon>
        <taxon>Batillariidae</taxon>
        <taxon>Batillaria</taxon>
    </lineage>
</organism>
<feature type="non-terminal residue" evidence="2">
    <location>
        <position position="99"/>
    </location>
</feature>
<feature type="compositionally biased region" description="Basic and acidic residues" evidence="1">
    <location>
        <begin position="17"/>
        <end position="34"/>
    </location>
</feature>